<sequence>MMKKRVVVTGIGVITPVGIGKEQFWKSLINGQSGIERITKFDTSEYPVKIAGEVKGFIPEDYIDKKEVRRMDRFSQFAVASAAMAVEDSGLKIGELDSNKIGVILGSGIGGIETLEEQHKILLEKGPKRISPFFIPMLISNMGAGHISMNFNAKGPNFTIVTACASGTNAIGEAFRLIERGDAEIVLAGGSEAPITPLALAGFASMKALSTNNDKPKEASRPFDAERDGFIMSEGAGIVVLESLEHAEKRGAAIYGEIIGYGNTSDAYHVTQPAPEGEGAARAMKQAIIDGDIHPEMVDYINAHGTSTPLNDKFETMAIKAVFKEYSYKISISSTKSMTGHLLGAAGAVEFIATILAVKEGIIPPTINYYNPDPDCDLDYTPNKAKYKEIQYALTNSLGFGGHNATILVKKFT</sequence>
<evidence type="ECO:0000256" key="8">
    <source>
        <dbReference type="ARBA" id="ARBA00023098"/>
    </source>
</evidence>
<reference evidence="18" key="1">
    <citation type="submission" date="2020-07" db="EMBL/GenBank/DDBJ databases">
        <title>Koleobacter methoxysyntrophicus gen. nov., sp. nov., a novel anaerobic bacterium isolated from deep subsurface oil field and proposal of Koleobacterales ord. nov. in the phylum Firmicutes.</title>
        <authorList>
            <person name="Sakamoto S."/>
            <person name="Tamaki H."/>
        </authorList>
    </citation>
    <scope>NUCLEOTIDE SEQUENCE</scope>
    <source>
        <strain evidence="18">NRmbB1</strain>
    </source>
</reference>
<evidence type="ECO:0000256" key="9">
    <source>
        <dbReference type="ARBA" id="ARBA00023160"/>
    </source>
</evidence>
<evidence type="ECO:0000256" key="15">
    <source>
        <dbReference type="PIRSR" id="PIRSR000447-1"/>
    </source>
</evidence>
<dbReference type="NCBIfam" id="TIGR03150">
    <property type="entry name" value="fabF"/>
    <property type="match status" value="1"/>
</dbReference>
<dbReference type="UniPathway" id="UPA00094"/>
<proteinExistence type="inferred from homology"/>
<feature type="domain" description="Ketosynthase family 3 (KS3)" evidence="17">
    <location>
        <begin position="3"/>
        <end position="411"/>
    </location>
</feature>
<accession>A0A8A0RQK6</accession>
<evidence type="ECO:0000313" key="19">
    <source>
        <dbReference type="Proteomes" id="UP000662904"/>
    </source>
</evidence>
<dbReference type="NCBIfam" id="NF004970">
    <property type="entry name" value="PRK06333.1"/>
    <property type="match status" value="1"/>
</dbReference>
<evidence type="ECO:0000256" key="10">
    <source>
        <dbReference type="ARBA" id="ARBA00023315"/>
    </source>
</evidence>
<evidence type="ECO:0000256" key="7">
    <source>
        <dbReference type="ARBA" id="ARBA00022832"/>
    </source>
</evidence>
<dbReference type="EC" id="2.3.1.179" evidence="3 14"/>
<dbReference type="InterPro" id="IPR020841">
    <property type="entry name" value="PKS_Beta-ketoAc_synthase_dom"/>
</dbReference>
<comment type="catalytic activity">
    <reaction evidence="13 14">
        <text>a fatty acyl-[ACP] + malonyl-[ACP] + H(+) = a 3-oxoacyl-[ACP] + holo-[ACP] + CO2</text>
        <dbReference type="Rhea" id="RHEA:22836"/>
        <dbReference type="Rhea" id="RHEA-COMP:9623"/>
        <dbReference type="Rhea" id="RHEA-COMP:9685"/>
        <dbReference type="Rhea" id="RHEA-COMP:9916"/>
        <dbReference type="Rhea" id="RHEA-COMP:14125"/>
        <dbReference type="ChEBI" id="CHEBI:15378"/>
        <dbReference type="ChEBI" id="CHEBI:16526"/>
        <dbReference type="ChEBI" id="CHEBI:64479"/>
        <dbReference type="ChEBI" id="CHEBI:78449"/>
        <dbReference type="ChEBI" id="CHEBI:78776"/>
        <dbReference type="ChEBI" id="CHEBI:138651"/>
    </reaction>
</comment>
<evidence type="ECO:0000256" key="16">
    <source>
        <dbReference type="RuleBase" id="RU003694"/>
    </source>
</evidence>
<dbReference type="PROSITE" id="PS52004">
    <property type="entry name" value="KS3_2"/>
    <property type="match status" value="1"/>
</dbReference>
<dbReference type="SMART" id="SM00825">
    <property type="entry name" value="PKS_KS"/>
    <property type="match status" value="1"/>
</dbReference>
<keyword evidence="10 14" id="KW-0012">Acyltransferase</keyword>
<evidence type="ECO:0000256" key="4">
    <source>
        <dbReference type="ARBA" id="ARBA00014657"/>
    </source>
</evidence>
<name>A0A8A0RQK6_9FIRM</name>
<comment type="pathway">
    <text evidence="1 14">Lipid metabolism; fatty acid biosynthesis.</text>
</comment>
<dbReference type="PROSITE" id="PS00606">
    <property type="entry name" value="KS3_1"/>
    <property type="match status" value="1"/>
</dbReference>
<evidence type="ECO:0000313" key="18">
    <source>
        <dbReference type="EMBL" id="QSQ09850.1"/>
    </source>
</evidence>
<evidence type="ECO:0000256" key="1">
    <source>
        <dbReference type="ARBA" id="ARBA00005194"/>
    </source>
</evidence>
<keyword evidence="8" id="KW-0443">Lipid metabolism</keyword>
<dbReference type="InterPro" id="IPR000794">
    <property type="entry name" value="Beta-ketoacyl_synthase"/>
</dbReference>
<dbReference type="InterPro" id="IPR014030">
    <property type="entry name" value="Ketoacyl_synth_N"/>
</dbReference>
<evidence type="ECO:0000256" key="14">
    <source>
        <dbReference type="PIRNR" id="PIRNR000447"/>
    </source>
</evidence>
<dbReference type="Pfam" id="PF00109">
    <property type="entry name" value="ketoacyl-synt"/>
    <property type="match status" value="1"/>
</dbReference>
<comment type="catalytic activity">
    <reaction evidence="12 14">
        <text>(9Z)-hexadecenoyl-[ACP] + malonyl-[ACP] + H(+) = 3-oxo-(11Z)-octadecenoyl-[ACP] + holo-[ACP] + CO2</text>
        <dbReference type="Rhea" id="RHEA:55040"/>
        <dbReference type="Rhea" id="RHEA-COMP:9623"/>
        <dbReference type="Rhea" id="RHEA-COMP:9685"/>
        <dbReference type="Rhea" id="RHEA-COMP:10800"/>
        <dbReference type="Rhea" id="RHEA-COMP:14074"/>
        <dbReference type="ChEBI" id="CHEBI:15378"/>
        <dbReference type="ChEBI" id="CHEBI:16526"/>
        <dbReference type="ChEBI" id="CHEBI:64479"/>
        <dbReference type="ChEBI" id="CHEBI:78449"/>
        <dbReference type="ChEBI" id="CHEBI:83989"/>
        <dbReference type="ChEBI" id="CHEBI:138538"/>
        <dbReference type="EC" id="2.3.1.179"/>
    </reaction>
</comment>
<keyword evidence="5 14" id="KW-0444">Lipid biosynthesis</keyword>
<dbReference type="Proteomes" id="UP000662904">
    <property type="component" value="Chromosome"/>
</dbReference>
<dbReference type="PANTHER" id="PTHR11712">
    <property type="entry name" value="POLYKETIDE SYNTHASE-RELATED"/>
    <property type="match status" value="1"/>
</dbReference>
<dbReference type="PANTHER" id="PTHR11712:SF336">
    <property type="entry name" value="3-OXOACYL-[ACYL-CARRIER-PROTEIN] SYNTHASE, MITOCHONDRIAL"/>
    <property type="match status" value="1"/>
</dbReference>
<evidence type="ECO:0000256" key="13">
    <source>
        <dbReference type="ARBA" id="ARBA00047659"/>
    </source>
</evidence>
<dbReference type="InterPro" id="IPR016039">
    <property type="entry name" value="Thiolase-like"/>
</dbReference>
<dbReference type="InterPro" id="IPR014031">
    <property type="entry name" value="Ketoacyl_synth_C"/>
</dbReference>
<evidence type="ECO:0000256" key="11">
    <source>
        <dbReference type="ARBA" id="ARBA00024006"/>
    </source>
</evidence>
<keyword evidence="7" id="KW-0276">Fatty acid metabolism</keyword>
<dbReference type="NCBIfam" id="NF005589">
    <property type="entry name" value="PRK07314.1"/>
    <property type="match status" value="1"/>
</dbReference>
<dbReference type="PIRSF" id="PIRSF000447">
    <property type="entry name" value="KAS_II"/>
    <property type="match status" value="1"/>
</dbReference>
<keyword evidence="19" id="KW-1185">Reference proteome</keyword>
<dbReference type="FunFam" id="3.40.47.10:FF:000009">
    <property type="entry name" value="3-oxoacyl-[acyl-carrier-protein] synthase 2"/>
    <property type="match status" value="1"/>
</dbReference>
<dbReference type="GO" id="GO:0004315">
    <property type="term" value="F:3-oxoacyl-[acyl-carrier-protein] synthase activity"/>
    <property type="evidence" value="ECO:0007669"/>
    <property type="project" value="UniProtKB-UniRule"/>
</dbReference>
<dbReference type="SUPFAM" id="SSF53901">
    <property type="entry name" value="Thiolase-like"/>
    <property type="match status" value="2"/>
</dbReference>
<dbReference type="AlphaFoldDB" id="A0A8A0RQK6"/>
<dbReference type="GO" id="GO:0006633">
    <property type="term" value="P:fatty acid biosynthetic process"/>
    <property type="evidence" value="ECO:0007669"/>
    <property type="project" value="UniProtKB-UniRule"/>
</dbReference>
<evidence type="ECO:0000256" key="6">
    <source>
        <dbReference type="ARBA" id="ARBA00022679"/>
    </source>
</evidence>
<dbReference type="CDD" id="cd00834">
    <property type="entry name" value="KAS_I_II"/>
    <property type="match status" value="1"/>
</dbReference>
<dbReference type="Pfam" id="PF02801">
    <property type="entry name" value="Ketoacyl-synt_C"/>
    <property type="match status" value="1"/>
</dbReference>
<dbReference type="InterPro" id="IPR017568">
    <property type="entry name" value="3-oxoacyl-ACP_synth-2"/>
</dbReference>
<feature type="active site" description="For beta-ketoacyl synthase activity" evidence="15">
    <location>
        <position position="164"/>
    </location>
</feature>
<evidence type="ECO:0000256" key="12">
    <source>
        <dbReference type="ARBA" id="ARBA00047318"/>
    </source>
</evidence>
<evidence type="ECO:0000256" key="2">
    <source>
        <dbReference type="ARBA" id="ARBA00008467"/>
    </source>
</evidence>
<dbReference type="KEGG" id="kme:H0A61_02231"/>
<dbReference type="Gene3D" id="3.40.47.10">
    <property type="match status" value="1"/>
</dbReference>
<dbReference type="EMBL" id="CP059066">
    <property type="protein sequence ID" value="QSQ09850.1"/>
    <property type="molecule type" value="Genomic_DNA"/>
</dbReference>
<dbReference type="InterPro" id="IPR018201">
    <property type="entry name" value="Ketoacyl_synth_AS"/>
</dbReference>
<keyword evidence="9 14" id="KW-0275">Fatty acid biosynthesis</keyword>
<comment type="similarity">
    <text evidence="2 14 16">Belongs to the thiolase-like superfamily. Beta-ketoacyl-ACP synthases family.</text>
</comment>
<evidence type="ECO:0000259" key="17">
    <source>
        <dbReference type="PROSITE" id="PS52004"/>
    </source>
</evidence>
<evidence type="ECO:0000256" key="5">
    <source>
        <dbReference type="ARBA" id="ARBA00022516"/>
    </source>
</evidence>
<evidence type="ECO:0000256" key="3">
    <source>
        <dbReference type="ARBA" id="ARBA00012356"/>
    </source>
</evidence>
<keyword evidence="6 14" id="KW-0808">Transferase</keyword>
<dbReference type="GO" id="GO:0005829">
    <property type="term" value="C:cytosol"/>
    <property type="evidence" value="ECO:0007669"/>
    <property type="project" value="TreeGrafter"/>
</dbReference>
<comment type="function">
    <text evidence="11 14">Involved in the type II fatty acid elongation cycle. Catalyzes the elongation of a wide range of acyl-ACP by the addition of two carbons from malonyl-ACP to an acyl acceptor. Can efficiently catalyze the conversion of palmitoleoyl-ACP (cis-hexadec-9-enoyl-ACP) to cis-vaccenoyl-ACP (cis-octadec-11-enoyl-ACP), an essential step in the thermal regulation of fatty acid composition.</text>
</comment>
<protein>
    <recommendedName>
        <fullName evidence="4 14">3-oxoacyl-[acyl-carrier-protein] synthase 2</fullName>
        <ecNumber evidence="3 14">2.3.1.179</ecNumber>
    </recommendedName>
</protein>
<gene>
    <name evidence="18" type="primary">fabF</name>
    <name evidence="18" type="ORF">H0A61_02231</name>
</gene>
<organism evidence="18 19">
    <name type="scientific">Koleobacter methoxysyntrophicus</name>
    <dbReference type="NCBI Taxonomy" id="2751313"/>
    <lineage>
        <taxon>Bacteria</taxon>
        <taxon>Bacillati</taxon>
        <taxon>Bacillota</taxon>
        <taxon>Clostridia</taxon>
        <taxon>Koleobacterales</taxon>
        <taxon>Koleobacteraceae</taxon>
        <taxon>Koleobacter</taxon>
    </lineage>
</organism>